<keyword evidence="3 8" id="KW-0436">Ligase</keyword>
<feature type="domain" description="Lysidine-tRNA(Ile) synthetase C-terminal" evidence="9">
    <location>
        <begin position="385"/>
        <end position="459"/>
    </location>
</feature>
<evidence type="ECO:0000313" key="10">
    <source>
        <dbReference type="EMBL" id="KNE21059.1"/>
    </source>
</evidence>
<comment type="caution">
    <text evidence="10">The sequence shown here is derived from an EMBL/GenBank/DDBJ whole genome shotgun (WGS) entry which is preliminary data.</text>
</comment>
<dbReference type="CDD" id="cd01992">
    <property type="entry name" value="TilS_N"/>
    <property type="match status" value="1"/>
</dbReference>
<keyword evidence="4 8" id="KW-0819">tRNA processing</keyword>
<evidence type="ECO:0000256" key="2">
    <source>
        <dbReference type="ARBA" id="ARBA00022490"/>
    </source>
</evidence>
<evidence type="ECO:0000259" key="9">
    <source>
        <dbReference type="SMART" id="SM00977"/>
    </source>
</evidence>
<comment type="catalytic activity">
    <reaction evidence="7 8">
        <text>cytidine(34) in tRNA(Ile2) + L-lysine + ATP = lysidine(34) in tRNA(Ile2) + AMP + diphosphate + H(+)</text>
        <dbReference type="Rhea" id="RHEA:43744"/>
        <dbReference type="Rhea" id="RHEA-COMP:10625"/>
        <dbReference type="Rhea" id="RHEA-COMP:10670"/>
        <dbReference type="ChEBI" id="CHEBI:15378"/>
        <dbReference type="ChEBI" id="CHEBI:30616"/>
        <dbReference type="ChEBI" id="CHEBI:32551"/>
        <dbReference type="ChEBI" id="CHEBI:33019"/>
        <dbReference type="ChEBI" id="CHEBI:82748"/>
        <dbReference type="ChEBI" id="CHEBI:83665"/>
        <dbReference type="ChEBI" id="CHEBI:456215"/>
        <dbReference type="EC" id="6.3.4.19"/>
    </reaction>
</comment>
<protein>
    <recommendedName>
        <fullName evidence="8">tRNA(Ile)-lysidine synthase</fullName>
        <ecNumber evidence="8">6.3.4.19</ecNumber>
    </recommendedName>
    <alternativeName>
        <fullName evidence="8">tRNA(Ile)-2-lysyl-cytidine synthase</fullName>
    </alternativeName>
    <alternativeName>
        <fullName evidence="8">tRNA(Ile)-lysidine synthetase</fullName>
    </alternativeName>
</protein>
<dbReference type="InterPro" id="IPR012094">
    <property type="entry name" value="tRNA_Ile_lys_synt"/>
</dbReference>
<organism evidence="10 11">
    <name type="scientific">Virgibacillus pantothenticus</name>
    <dbReference type="NCBI Taxonomy" id="1473"/>
    <lineage>
        <taxon>Bacteria</taxon>
        <taxon>Bacillati</taxon>
        <taxon>Bacillota</taxon>
        <taxon>Bacilli</taxon>
        <taxon>Bacillales</taxon>
        <taxon>Bacillaceae</taxon>
        <taxon>Virgibacillus</taxon>
    </lineage>
</organism>
<dbReference type="Gene3D" id="3.40.50.620">
    <property type="entry name" value="HUPs"/>
    <property type="match status" value="1"/>
</dbReference>
<evidence type="ECO:0000256" key="5">
    <source>
        <dbReference type="ARBA" id="ARBA00022741"/>
    </source>
</evidence>
<reference evidence="11" key="1">
    <citation type="submission" date="2015-07" db="EMBL/GenBank/DDBJ databases">
        <title>Fjat-10053 dsm26.</title>
        <authorList>
            <person name="Liu B."/>
            <person name="Wang J."/>
            <person name="Zhu Y."/>
            <person name="Liu G."/>
            <person name="Chen Q."/>
            <person name="Chen Z."/>
            <person name="Lan J."/>
            <person name="Che J."/>
            <person name="Ge C."/>
            <person name="Shi H."/>
            <person name="Pan Z."/>
            <person name="Liu X."/>
        </authorList>
    </citation>
    <scope>NUCLEOTIDE SEQUENCE [LARGE SCALE GENOMIC DNA]</scope>
    <source>
        <strain evidence="11">DSM 26</strain>
    </source>
</reference>
<evidence type="ECO:0000256" key="4">
    <source>
        <dbReference type="ARBA" id="ARBA00022694"/>
    </source>
</evidence>
<dbReference type="PATRIC" id="fig|1473.5.peg.3982"/>
<accession>A0A0L0QR43</accession>
<dbReference type="Pfam" id="PF11734">
    <property type="entry name" value="TilS_C"/>
    <property type="match status" value="1"/>
</dbReference>
<dbReference type="InterPro" id="IPR012795">
    <property type="entry name" value="tRNA_Ile_lys_synt_N"/>
</dbReference>
<dbReference type="GeneID" id="66868862"/>
<dbReference type="NCBIfam" id="TIGR02433">
    <property type="entry name" value="lysidine_TilS_C"/>
    <property type="match status" value="1"/>
</dbReference>
<proteinExistence type="inferred from homology"/>
<dbReference type="EMBL" id="LGTO01000005">
    <property type="protein sequence ID" value="KNE21059.1"/>
    <property type="molecule type" value="Genomic_DNA"/>
</dbReference>
<evidence type="ECO:0000256" key="6">
    <source>
        <dbReference type="ARBA" id="ARBA00022840"/>
    </source>
</evidence>
<dbReference type="InterPro" id="IPR014729">
    <property type="entry name" value="Rossmann-like_a/b/a_fold"/>
</dbReference>
<dbReference type="GO" id="GO:0032267">
    <property type="term" value="F:tRNA(Ile)-lysidine synthase activity"/>
    <property type="evidence" value="ECO:0007669"/>
    <property type="project" value="UniProtKB-EC"/>
</dbReference>
<dbReference type="SUPFAM" id="SSF82829">
    <property type="entry name" value="MesJ substrate recognition domain-like"/>
    <property type="match status" value="1"/>
</dbReference>
<dbReference type="Gene3D" id="3.30.465.60">
    <property type="match status" value="1"/>
</dbReference>
<comment type="domain">
    <text evidence="8">The N-terminal region contains the highly conserved SGGXDS motif, predicted to be a P-loop motif involved in ATP binding.</text>
</comment>
<gene>
    <name evidence="8" type="primary">tilS</name>
    <name evidence="10" type="ORF">AFK71_05025</name>
</gene>
<dbReference type="Pfam" id="PF01171">
    <property type="entry name" value="ATP_bind_3"/>
    <property type="match status" value="1"/>
</dbReference>
<dbReference type="PANTHER" id="PTHR43033">
    <property type="entry name" value="TRNA(ILE)-LYSIDINE SYNTHASE-RELATED"/>
    <property type="match status" value="1"/>
</dbReference>
<dbReference type="SUPFAM" id="SSF52402">
    <property type="entry name" value="Adenine nucleotide alpha hydrolases-like"/>
    <property type="match status" value="1"/>
</dbReference>
<dbReference type="PANTHER" id="PTHR43033:SF1">
    <property type="entry name" value="TRNA(ILE)-LYSIDINE SYNTHASE-RELATED"/>
    <property type="match status" value="1"/>
</dbReference>
<dbReference type="SUPFAM" id="SSF56037">
    <property type="entry name" value="PheT/TilS domain"/>
    <property type="match status" value="1"/>
</dbReference>
<dbReference type="GO" id="GO:0005737">
    <property type="term" value="C:cytoplasm"/>
    <property type="evidence" value="ECO:0007669"/>
    <property type="project" value="UniProtKB-SubCell"/>
</dbReference>
<dbReference type="OrthoDB" id="9807403at2"/>
<keyword evidence="5 8" id="KW-0547">Nucleotide-binding</keyword>
<dbReference type="Proteomes" id="UP000036780">
    <property type="component" value="Unassembled WGS sequence"/>
</dbReference>
<dbReference type="EC" id="6.3.4.19" evidence="8"/>
<comment type="similarity">
    <text evidence="8">Belongs to the tRNA(Ile)-lysidine synthase family.</text>
</comment>
<sequence length="464" mass="53494">MESKVRQFIQRHHLFTKGATIVIGVSGGPDSMALLHCLYAMKEDWDLRIIALTVDHQLRGEESLADLTYVKQICQQWQIEFIGTSVNVPAWKQENKQGTQMAARTLRYAVFQEQMEKLEADYLALGHHGDDQIETMVMRLIRAADSQSFKGIPVKRAFAGGTIVRPLLCVTKDEIWNYCQANHISPRLDPSNEETVYMRNYVRHHILPLLKEKNNSLHTTVQHLSETITDDQTYLLAEAKKMVASVVCFEPEKRQLSFEIRTFKTYAFALQRRAYHLILNYLYVDVPNDLSYVHEEQFFAFIHRQMGNAQIDFPEGLKVEKSYDQIRCYFHDDLNGSSSFHKFVVIPGKTILPDGSVMHAEFVDTLYEQTKYSLSFSADQVALPLHIRTRKNGDKMRVAGLNGRKKVKDIFIDAKVPRHKRATWPIVTDNDGEILWLVGLRKAALARPRMNTSQIQLYFEKGNK</sequence>
<dbReference type="HAMAP" id="MF_01161">
    <property type="entry name" value="tRNA_Ile_lys_synt"/>
    <property type="match status" value="1"/>
</dbReference>
<dbReference type="AlphaFoldDB" id="A0A0L0QR43"/>
<dbReference type="SMART" id="SM00977">
    <property type="entry name" value="TilS_C"/>
    <property type="match status" value="1"/>
</dbReference>
<evidence type="ECO:0000256" key="3">
    <source>
        <dbReference type="ARBA" id="ARBA00022598"/>
    </source>
</evidence>
<comment type="function">
    <text evidence="8">Ligates lysine onto the cytidine present at position 34 of the AUA codon-specific tRNA(Ile) that contains the anticodon CAU, in an ATP-dependent manner. Cytidine is converted to lysidine, thus changing the amino acid specificity of the tRNA from methionine to isoleucine.</text>
</comment>
<dbReference type="InterPro" id="IPR011063">
    <property type="entry name" value="TilS/TtcA_N"/>
</dbReference>
<evidence type="ECO:0000313" key="11">
    <source>
        <dbReference type="Proteomes" id="UP000036780"/>
    </source>
</evidence>
<evidence type="ECO:0000256" key="7">
    <source>
        <dbReference type="ARBA" id="ARBA00048539"/>
    </source>
</evidence>
<dbReference type="GO" id="GO:0005524">
    <property type="term" value="F:ATP binding"/>
    <property type="evidence" value="ECO:0007669"/>
    <property type="project" value="UniProtKB-UniRule"/>
</dbReference>
<dbReference type="InterPro" id="IPR012796">
    <property type="entry name" value="Lysidine-tRNA-synth_C"/>
</dbReference>
<keyword evidence="6 8" id="KW-0067">ATP-binding</keyword>
<evidence type="ECO:0000256" key="1">
    <source>
        <dbReference type="ARBA" id="ARBA00004496"/>
    </source>
</evidence>
<comment type="subcellular location">
    <subcellularLocation>
        <location evidence="1 8">Cytoplasm</location>
    </subcellularLocation>
</comment>
<keyword evidence="2 8" id="KW-0963">Cytoplasm</keyword>
<dbReference type="NCBIfam" id="TIGR02432">
    <property type="entry name" value="lysidine_TilS_N"/>
    <property type="match status" value="1"/>
</dbReference>
<evidence type="ECO:0000256" key="8">
    <source>
        <dbReference type="HAMAP-Rule" id="MF_01161"/>
    </source>
</evidence>
<name>A0A0L0QR43_VIRPA</name>
<dbReference type="RefSeq" id="WP_050350470.1">
    <property type="nucleotide sequence ID" value="NZ_CP073011.1"/>
</dbReference>
<keyword evidence="11" id="KW-1185">Reference proteome</keyword>
<dbReference type="GO" id="GO:0006400">
    <property type="term" value="P:tRNA modification"/>
    <property type="evidence" value="ECO:0007669"/>
    <property type="project" value="UniProtKB-UniRule"/>
</dbReference>
<feature type="binding site" evidence="8">
    <location>
        <begin position="26"/>
        <end position="31"/>
    </location>
    <ligand>
        <name>ATP</name>
        <dbReference type="ChEBI" id="CHEBI:30616"/>
    </ligand>
</feature>